<protein>
    <submittedName>
        <fullName evidence="1">Uncharacterized protein</fullName>
    </submittedName>
</protein>
<dbReference type="EMBL" id="ML991846">
    <property type="protein sequence ID" value="KAF2230144.1"/>
    <property type="molecule type" value="Genomic_DNA"/>
</dbReference>
<evidence type="ECO:0000313" key="1">
    <source>
        <dbReference type="EMBL" id="KAF2230144.1"/>
    </source>
</evidence>
<dbReference type="Proteomes" id="UP000800092">
    <property type="component" value="Unassembled WGS sequence"/>
</dbReference>
<reference evidence="1" key="1">
    <citation type="journal article" date="2020" name="Stud. Mycol.">
        <title>101 Dothideomycetes genomes: a test case for predicting lifestyles and emergence of pathogens.</title>
        <authorList>
            <person name="Haridas S."/>
            <person name="Albert R."/>
            <person name="Binder M."/>
            <person name="Bloem J."/>
            <person name="Labutti K."/>
            <person name="Salamov A."/>
            <person name="Andreopoulos B."/>
            <person name="Baker S."/>
            <person name="Barry K."/>
            <person name="Bills G."/>
            <person name="Bluhm B."/>
            <person name="Cannon C."/>
            <person name="Castanera R."/>
            <person name="Culley D."/>
            <person name="Daum C."/>
            <person name="Ezra D."/>
            <person name="Gonzalez J."/>
            <person name="Henrissat B."/>
            <person name="Kuo A."/>
            <person name="Liang C."/>
            <person name="Lipzen A."/>
            <person name="Lutzoni F."/>
            <person name="Magnuson J."/>
            <person name="Mondo S."/>
            <person name="Nolan M."/>
            <person name="Ohm R."/>
            <person name="Pangilinan J."/>
            <person name="Park H.-J."/>
            <person name="Ramirez L."/>
            <person name="Alfaro M."/>
            <person name="Sun H."/>
            <person name="Tritt A."/>
            <person name="Yoshinaga Y."/>
            <person name="Zwiers L.-H."/>
            <person name="Turgeon B."/>
            <person name="Goodwin S."/>
            <person name="Spatafora J."/>
            <person name="Crous P."/>
            <person name="Grigoriev I."/>
        </authorList>
    </citation>
    <scope>NUCLEOTIDE SEQUENCE</scope>
    <source>
        <strain evidence="1">Tuck. ex Michener</strain>
    </source>
</reference>
<keyword evidence="2" id="KW-1185">Reference proteome</keyword>
<accession>A0A6A6GWH1</accession>
<sequence>MASILSFMTLYFYSASNFVLYYKTARNKCVSIPKFEQIMRFRDRALGLNTRDECLRCKESELASQIRNIDGITLQPDAKAGFDKLKLSRAGVSPVEWPWNHTVVGMYAAPNFPLPELLKRAGLRVDDARTREPGFLRDRKSSTAADIDLIVQMHDNQSNFANAVSFARARTEMLHFAKANLPLPSSASEYTMLHVGNYHRLPAINDGWNYLGLQRPTSENKSGIFQGLPPLSLRCLGIGAIDRMRKLDDLFL</sequence>
<name>A0A6A6GWH1_VIRVR</name>
<organism evidence="1 2">
    <name type="scientific">Viridothelium virens</name>
    <name type="common">Speckled blister lichen</name>
    <name type="synonym">Trypethelium virens</name>
    <dbReference type="NCBI Taxonomy" id="1048519"/>
    <lineage>
        <taxon>Eukaryota</taxon>
        <taxon>Fungi</taxon>
        <taxon>Dikarya</taxon>
        <taxon>Ascomycota</taxon>
        <taxon>Pezizomycotina</taxon>
        <taxon>Dothideomycetes</taxon>
        <taxon>Dothideomycetes incertae sedis</taxon>
        <taxon>Trypetheliales</taxon>
        <taxon>Trypetheliaceae</taxon>
        <taxon>Viridothelium</taxon>
    </lineage>
</organism>
<proteinExistence type="predicted"/>
<gene>
    <name evidence="1" type="ORF">EV356DRAFT_509317</name>
</gene>
<evidence type="ECO:0000313" key="2">
    <source>
        <dbReference type="Proteomes" id="UP000800092"/>
    </source>
</evidence>
<dbReference type="AlphaFoldDB" id="A0A6A6GWH1"/>